<dbReference type="AlphaFoldDB" id="A0A160M8S9"/>
<dbReference type="KEGG" id="bon:A361_04765"/>
<dbReference type="RefSeq" id="WP_019382658.1">
    <property type="nucleotide sequence ID" value="NZ_CP015506.1"/>
</dbReference>
<evidence type="ECO:0000313" key="1">
    <source>
        <dbReference type="EMBL" id="AND38458.1"/>
    </source>
</evidence>
<evidence type="ECO:0000313" key="2">
    <source>
        <dbReference type="Proteomes" id="UP000077856"/>
    </source>
</evidence>
<dbReference type="EMBL" id="CP015506">
    <property type="protein sequence ID" value="AND38458.1"/>
    <property type="molecule type" value="Genomic_DNA"/>
</dbReference>
<gene>
    <name evidence="1" type="ORF">A361_04765</name>
</gene>
<dbReference type="InterPro" id="IPR009050">
    <property type="entry name" value="Globin-like_sf"/>
</dbReference>
<dbReference type="eggNOG" id="COG5012">
    <property type="taxonomic scope" value="Bacteria"/>
</dbReference>
<dbReference type="Proteomes" id="UP000077856">
    <property type="component" value="Chromosome"/>
</dbReference>
<reference evidence="1 2" key="1">
    <citation type="submission" date="2016-04" db="EMBL/GenBank/DDBJ databases">
        <title>Complete genome sequence of Bacillus oceanisediminis strain 2691.</title>
        <authorList>
            <person name="Jeong H."/>
            <person name="Kim H.J."/>
            <person name="Lee D.-W."/>
        </authorList>
    </citation>
    <scope>NUCLEOTIDE SEQUENCE [LARGE SCALE GENOMIC DNA]</scope>
    <source>
        <strain evidence="1 2">2691</strain>
    </source>
</reference>
<dbReference type="SUPFAM" id="SSF46458">
    <property type="entry name" value="Globin-like"/>
    <property type="match status" value="1"/>
</dbReference>
<accession>A0A160M8S9</accession>
<protein>
    <submittedName>
        <fullName evidence="1">Uncharacterized protein</fullName>
    </submittedName>
</protein>
<name>A0A160M8S9_9BACI</name>
<sequence>MSFEKIVNHVTEKIYEREPFLLERFGEQGKEKCREDNHHHMKHLETAYELNQSAFFTDYAVWLDGILKKHGMNTRHLIDNFEIIQAVLAEDNDSPEKAERFHLYLAEAIAVLKGEPVKGGV</sequence>
<proteinExistence type="predicted"/>
<organism evidence="1 2">
    <name type="scientific">Cytobacillus oceanisediminis 2691</name>
    <dbReference type="NCBI Taxonomy" id="1196031"/>
    <lineage>
        <taxon>Bacteria</taxon>
        <taxon>Bacillati</taxon>
        <taxon>Bacillota</taxon>
        <taxon>Bacilli</taxon>
        <taxon>Bacillales</taxon>
        <taxon>Bacillaceae</taxon>
        <taxon>Cytobacillus</taxon>
    </lineage>
</organism>
<dbReference type="STRING" id="1196031.A361_04765"/>